<dbReference type="Pfam" id="PF00553">
    <property type="entry name" value="CBM_2"/>
    <property type="match status" value="1"/>
</dbReference>
<evidence type="ECO:0000313" key="8">
    <source>
        <dbReference type="EMBL" id="GIJ20688.1"/>
    </source>
</evidence>
<reference evidence="8 9" key="1">
    <citation type="submission" date="2021-01" db="EMBL/GenBank/DDBJ databases">
        <title>Whole genome shotgun sequence of Verrucosispora lutea NBRC 106530.</title>
        <authorList>
            <person name="Komaki H."/>
            <person name="Tamura T."/>
        </authorList>
    </citation>
    <scope>NUCLEOTIDE SEQUENCE [LARGE SCALE GENOMIC DNA]</scope>
    <source>
        <strain evidence="8 9">NBRC 106530</strain>
    </source>
</reference>
<dbReference type="InterPro" id="IPR017853">
    <property type="entry name" value="GH"/>
</dbReference>
<name>A0ABQ4ISQ6_9ACTN</name>
<evidence type="ECO:0000259" key="7">
    <source>
        <dbReference type="PROSITE" id="PS51173"/>
    </source>
</evidence>
<evidence type="ECO:0000259" key="6">
    <source>
        <dbReference type="PROSITE" id="PS50853"/>
    </source>
</evidence>
<proteinExistence type="predicted"/>
<keyword evidence="9" id="KW-1185">Reference proteome</keyword>
<keyword evidence="5" id="KW-1133">Transmembrane helix</keyword>
<dbReference type="InterPro" id="IPR008965">
    <property type="entry name" value="CBM2/CBM3_carb-bd_dom_sf"/>
</dbReference>
<evidence type="ECO:0000256" key="1">
    <source>
        <dbReference type="ARBA" id="ARBA00023277"/>
    </source>
</evidence>
<dbReference type="SUPFAM" id="SSF49265">
    <property type="entry name" value="Fibronectin type III"/>
    <property type="match status" value="1"/>
</dbReference>
<sequence>MNRSDRYGVRLLAPPPRSARRAPARRAPAILAVGLLVGTAALVGIDQPEAVAATTPATVTVNARAGLATVPDTALGVNHAIWDSQLGTTDTSDLMRAAGVQMMRYPGGSYADIYHWRDHTAPGGYVAPGTDFDTFMAGVRRAGAQPMIIANYGTGTPEEAAEWVRYANVTKGYDARYWTVGNENYGNGHYGAEWEADHHPDKSATYYANLVVAYADAMKAVDPSIKVGAVLTMPANWPDGLTAGDDPGPWNQTVLTIAGQKIDFVDVHWYPGGSAAESLPRTSHITDAVHLLRQQITQYAGPNAGRIGISLTEVNVTAEGMTSQPAALFLADAYSGLLANGVFTVHWWNVRNGIGRVSTVAGQTDYGDFGMLSSGTCTSDGSICEPPLNTPFAAYHGLSMMSRFARTGDQFIRADSDEPLVAVHAVRRATGEVAVLLVNKDPDNAREVEIDYAGFAPSSGEPTVHTHTNGATAITTSRSGSATSRTLPPYSLTTLVVRPAAATTGAPGAPGQPAAGAITDRSATISWPAATPGGSPIAKYEVHRQHGAVSEQLGETSGTSLTVGNLNPGSRYTVNVLTRDTAGRVSWASPPLTFTTGSPTSSACGVRFTNTTDWGNGYVANVDIVNNTVRPINGWTLTWTWPTTWQQVGSGWNANWEQVGSNVRVTHNDDSRQIAAGGTVSVGFVGEYSGPNVAPTAFRLNGTLCTAL</sequence>
<keyword evidence="5" id="KW-0812">Transmembrane</keyword>
<keyword evidence="2" id="KW-0378">Hydrolase</keyword>
<feature type="domain" description="CBM2" evidence="7">
    <location>
        <begin position="597"/>
        <end position="708"/>
    </location>
</feature>
<dbReference type="SMART" id="SM00060">
    <property type="entry name" value="FN3"/>
    <property type="match status" value="1"/>
</dbReference>
<gene>
    <name evidence="8" type="ORF">Vlu01_13120</name>
</gene>
<keyword evidence="1" id="KW-0119">Carbohydrate metabolism</keyword>
<feature type="region of interest" description="Disordered" evidence="4">
    <location>
        <begin position="1"/>
        <end position="24"/>
    </location>
</feature>
<dbReference type="RefSeq" id="WP_203995460.1">
    <property type="nucleotide sequence ID" value="NZ_BOPB01000006.1"/>
</dbReference>
<dbReference type="SMART" id="SM00637">
    <property type="entry name" value="CBD_II"/>
    <property type="match status" value="1"/>
</dbReference>
<feature type="domain" description="Fibronectin type-III" evidence="6">
    <location>
        <begin position="509"/>
        <end position="599"/>
    </location>
</feature>
<dbReference type="Gene3D" id="2.60.40.1180">
    <property type="entry name" value="Golgi alpha-mannosidase II"/>
    <property type="match status" value="1"/>
</dbReference>
<dbReference type="PROSITE" id="PS51173">
    <property type="entry name" value="CBM2"/>
    <property type="match status" value="1"/>
</dbReference>
<protein>
    <submittedName>
        <fullName evidence="8">Alpha-L-arabinofuranosidase</fullName>
    </submittedName>
</protein>
<keyword evidence="2" id="KW-0326">Glycosidase</keyword>
<feature type="transmembrane region" description="Helical" evidence="5">
    <location>
        <begin position="27"/>
        <end position="45"/>
    </location>
</feature>
<dbReference type="SUPFAM" id="SSF49384">
    <property type="entry name" value="Carbohydrate-binding domain"/>
    <property type="match status" value="1"/>
</dbReference>
<dbReference type="InterPro" id="IPR003961">
    <property type="entry name" value="FN3_dom"/>
</dbReference>
<comment type="caution">
    <text evidence="8">The sequence shown here is derived from an EMBL/GenBank/DDBJ whole genome shotgun (WGS) entry which is preliminary data.</text>
</comment>
<dbReference type="InterPro" id="IPR013783">
    <property type="entry name" value="Ig-like_fold"/>
</dbReference>
<dbReference type="PANTHER" id="PTHR43576">
    <property type="entry name" value="ALPHA-L-ARABINOFURANOSIDASE C-RELATED"/>
    <property type="match status" value="1"/>
</dbReference>
<dbReference type="InterPro" id="IPR012291">
    <property type="entry name" value="CBM2_carb-bd_dom_sf"/>
</dbReference>
<dbReference type="Proteomes" id="UP000643165">
    <property type="component" value="Unassembled WGS sequence"/>
</dbReference>
<accession>A0ABQ4ISQ6</accession>
<evidence type="ECO:0000256" key="5">
    <source>
        <dbReference type="SAM" id="Phobius"/>
    </source>
</evidence>
<dbReference type="InterPro" id="IPR013780">
    <property type="entry name" value="Glyco_hydro_b"/>
</dbReference>
<dbReference type="Gene3D" id="2.60.40.290">
    <property type="match status" value="1"/>
</dbReference>
<dbReference type="Gene3D" id="3.20.20.80">
    <property type="entry name" value="Glycosidases"/>
    <property type="match status" value="1"/>
</dbReference>
<dbReference type="InterPro" id="IPR001919">
    <property type="entry name" value="CBD2"/>
</dbReference>
<evidence type="ECO:0000256" key="2">
    <source>
        <dbReference type="ARBA" id="ARBA00023295"/>
    </source>
</evidence>
<evidence type="ECO:0000256" key="4">
    <source>
        <dbReference type="SAM" id="MobiDB-lite"/>
    </source>
</evidence>
<dbReference type="PROSITE" id="PS50853">
    <property type="entry name" value="FN3"/>
    <property type="match status" value="1"/>
</dbReference>
<keyword evidence="5" id="KW-0472">Membrane</keyword>
<organism evidence="8 9">
    <name type="scientific">Micromonospora lutea</name>
    <dbReference type="NCBI Taxonomy" id="419825"/>
    <lineage>
        <taxon>Bacteria</taxon>
        <taxon>Bacillati</taxon>
        <taxon>Actinomycetota</taxon>
        <taxon>Actinomycetes</taxon>
        <taxon>Micromonosporales</taxon>
        <taxon>Micromonosporaceae</taxon>
        <taxon>Micromonospora</taxon>
    </lineage>
</organism>
<dbReference type="EMBL" id="BOPB01000006">
    <property type="protein sequence ID" value="GIJ20688.1"/>
    <property type="molecule type" value="Genomic_DNA"/>
</dbReference>
<evidence type="ECO:0000256" key="3">
    <source>
        <dbReference type="ARBA" id="ARBA00023326"/>
    </source>
</evidence>
<dbReference type="InterPro" id="IPR036116">
    <property type="entry name" value="FN3_sf"/>
</dbReference>
<evidence type="ECO:0000313" key="9">
    <source>
        <dbReference type="Proteomes" id="UP000643165"/>
    </source>
</evidence>
<dbReference type="SUPFAM" id="SSF51445">
    <property type="entry name" value="(Trans)glycosidases"/>
    <property type="match status" value="1"/>
</dbReference>
<dbReference type="SUPFAM" id="SSF51011">
    <property type="entry name" value="Glycosyl hydrolase domain"/>
    <property type="match status" value="1"/>
</dbReference>
<keyword evidence="3" id="KW-0624">Polysaccharide degradation</keyword>
<dbReference type="Pfam" id="PF00041">
    <property type="entry name" value="fn3"/>
    <property type="match status" value="1"/>
</dbReference>
<dbReference type="Gene3D" id="2.60.40.10">
    <property type="entry name" value="Immunoglobulins"/>
    <property type="match status" value="1"/>
</dbReference>
<dbReference type="CDD" id="cd00063">
    <property type="entry name" value="FN3"/>
    <property type="match status" value="1"/>
</dbReference>